<sequence>MPTEQRTNGTRRWPSLDRRDLTGGAMMLACGAVTVLAAVGPTRRLVVGVLVLCAEIGLLASRRTRPSYGAACAVAVTIGAGLAAVALAPNGLGEVPVLAGASVLPLCVPAGPPRVAGVVAVSVAFGVTIAAVSGSPAGLLAGVGTWAIADRSVERRALRAERDRAVALLAEVEASRQARQEAAAAEERNRIAREMHDVLAHSLAGLSVHLQAIRAIARRENSPASLTGPLDRAAGLARDGVQEARAAVGALRAPHLRGVDDLKALVVGFPGDADLRINGRPGRLDPEAGHAVYRAVQEAMTNAARYATGSPIEVRVDWEAGELRVAVRDHGLPAGHRGSGVRGGGTGLRSMSERIEAAGGTVSAGPRPDGTGWRIALRVPVAEAASAAASAPAAEGPGAAGGDGGKMGA</sequence>
<evidence type="ECO:0000313" key="14">
    <source>
        <dbReference type="Proteomes" id="UP001595765"/>
    </source>
</evidence>
<evidence type="ECO:0000313" key="13">
    <source>
        <dbReference type="EMBL" id="MFC4034415.1"/>
    </source>
</evidence>
<feature type="transmembrane region" description="Helical" evidence="11">
    <location>
        <begin position="118"/>
        <end position="149"/>
    </location>
</feature>
<dbReference type="GO" id="GO:0016301">
    <property type="term" value="F:kinase activity"/>
    <property type="evidence" value="ECO:0007669"/>
    <property type="project" value="UniProtKB-KW"/>
</dbReference>
<evidence type="ECO:0000256" key="10">
    <source>
        <dbReference type="SAM" id="MobiDB-lite"/>
    </source>
</evidence>
<protein>
    <recommendedName>
        <fullName evidence="2">histidine kinase</fullName>
        <ecNumber evidence="2">2.7.13.3</ecNumber>
    </recommendedName>
</protein>
<feature type="transmembrane region" description="Helical" evidence="11">
    <location>
        <begin position="21"/>
        <end position="39"/>
    </location>
</feature>
<accession>A0ABV8HR33</accession>
<keyword evidence="6 13" id="KW-0418">Kinase</keyword>
<gene>
    <name evidence="13" type="ORF">ACFO3J_23475</name>
</gene>
<feature type="region of interest" description="Disordered" evidence="10">
    <location>
        <begin position="388"/>
        <end position="409"/>
    </location>
</feature>
<keyword evidence="9" id="KW-0175">Coiled coil</keyword>
<dbReference type="EMBL" id="JBHSBB010000014">
    <property type="protein sequence ID" value="MFC4034415.1"/>
    <property type="molecule type" value="Genomic_DNA"/>
</dbReference>
<dbReference type="EC" id="2.7.13.3" evidence="2"/>
<organism evidence="13 14">
    <name type="scientific">Streptomyces polygonati</name>
    <dbReference type="NCBI Taxonomy" id="1617087"/>
    <lineage>
        <taxon>Bacteria</taxon>
        <taxon>Bacillati</taxon>
        <taxon>Actinomycetota</taxon>
        <taxon>Actinomycetes</taxon>
        <taxon>Kitasatosporales</taxon>
        <taxon>Streptomycetaceae</taxon>
        <taxon>Streptomyces</taxon>
    </lineage>
</organism>
<evidence type="ECO:0000256" key="8">
    <source>
        <dbReference type="ARBA" id="ARBA00023012"/>
    </source>
</evidence>
<keyword evidence="11" id="KW-0812">Transmembrane</keyword>
<dbReference type="Gene3D" id="1.20.5.1930">
    <property type="match status" value="1"/>
</dbReference>
<evidence type="ECO:0000256" key="4">
    <source>
        <dbReference type="ARBA" id="ARBA00022679"/>
    </source>
</evidence>
<dbReference type="PANTHER" id="PTHR24421">
    <property type="entry name" value="NITRATE/NITRITE SENSOR PROTEIN NARX-RELATED"/>
    <property type="match status" value="1"/>
</dbReference>
<evidence type="ECO:0000256" key="9">
    <source>
        <dbReference type="SAM" id="Coils"/>
    </source>
</evidence>
<dbReference type="CDD" id="cd16917">
    <property type="entry name" value="HATPase_UhpB-NarQ-NarX-like"/>
    <property type="match status" value="1"/>
</dbReference>
<keyword evidence="11" id="KW-1133">Transmembrane helix</keyword>
<feature type="transmembrane region" description="Helical" evidence="11">
    <location>
        <begin position="45"/>
        <end position="61"/>
    </location>
</feature>
<evidence type="ECO:0000256" key="1">
    <source>
        <dbReference type="ARBA" id="ARBA00000085"/>
    </source>
</evidence>
<proteinExistence type="predicted"/>
<feature type="compositionally biased region" description="Gly residues" evidence="10">
    <location>
        <begin position="398"/>
        <end position="409"/>
    </location>
</feature>
<keyword evidence="8" id="KW-0902">Two-component regulatory system</keyword>
<evidence type="ECO:0000259" key="12">
    <source>
        <dbReference type="SMART" id="SM00387"/>
    </source>
</evidence>
<dbReference type="InterPro" id="IPR003594">
    <property type="entry name" value="HATPase_dom"/>
</dbReference>
<dbReference type="SUPFAM" id="SSF55874">
    <property type="entry name" value="ATPase domain of HSP90 chaperone/DNA topoisomerase II/histidine kinase"/>
    <property type="match status" value="1"/>
</dbReference>
<evidence type="ECO:0000256" key="6">
    <source>
        <dbReference type="ARBA" id="ARBA00022777"/>
    </source>
</evidence>
<dbReference type="InterPro" id="IPR036890">
    <property type="entry name" value="HATPase_C_sf"/>
</dbReference>
<feature type="compositionally biased region" description="Low complexity" evidence="10">
    <location>
        <begin position="388"/>
        <end position="397"/>
    </location>
</feature>
<dbReference type="RefSeq" id="WP_386432492.1">
    <property type="nucleotide sequence ID" value="NZ_JBHSBB010000014.1"/>
</dbReference>
<keyword evidence="14" id="KW-1185">Reference proteome</keyword>
<dbReference type="InterPro" id="IPR050482">
    <property type="entry name" value="Sensor_HK_TwoCompSys"/>
</dbReference>
<dbReference type="Gene3D" id="3.30.565.10">
    <property type="entry name" value="Histidine kinase-like ATPase, C-terminal domain"/>
    <property type="match status" value="1"/>
</dbReference>
<evidence type="ECO:0000256" key="3">
    <source>
        <dbReference type="ARBA" id="ARBA00022553"/>
    </source>
</evidence>
<evidence type="ECO:0000256" key="11">
    <source>
        <dbReference type="SAM" id="Phobius"/>
    </source>
</evidence>
<dbReference type="Pfam" id="PF07730">
    <property type="entry name" value="HisKA_3"/>
    <property type="match status" value="1"/>
</dbReference>
<name>A0ABV8HR33_9ACTN</name>
<dbReference type="Proteomes" id="UP001595765">
    <property type="component" value="Unassembled WGS sequence"/>
</dbReference>
<keyword evidence="5" id="KW-0547">Nucleotide-binding</keyword>
<evidence type="ECO:0000256" key="2">
    <source>
        <dbReference type="ARBA" id="ARBA00012438"/>
    </source>
</evidence>
<keyword evidence="3" id="KW-0597">Phosphoprotein</keyword>
<comment type="catalytic activity">
    <reaction evidence="1">
        <text>ATP + protein L-histidine = ADP + protein N-phospho-L-histidine.</text>
        <dbReference type="EC" id="2.7.13.3"/>
    </reaction>
</comment>
<reference evidence="14" key="1">
    <citation type="journal article" date="2019" name="Int. J. Syst. Evol. Microbiol.">
        <title>The Global Catalogue of Microorganisms (GCM) 10K type strain sequencing project: providing services to taxonomists for standard genome sequencing and annotation.</title>
        <authorList>
            <consortium name="The Broad Institute Genomics Platform"/>
            <consortium name="The Broad Institute Genome Sequencing Center for Infectious Disease"/>
            <person name="Wu L."/>
            <person name="Ma J."/>
        </authorList>
    </citation>
    <scope>NUCLEOTIDE SEQUENCE [LARGE SCALE GENOMIC DNA]</scope>
    <source>
        <strain evidence="14">CGMCC 4.7237</strain>
    </source>
</reference>
<dbReference type="PANTHER" id="PTHR24421:SF10">
    <property type="entry name" value="NITRATE_NITRITE SENSOR PROTEIN NARQ"/>
    <property type="match status" value="1"/>
</dbReference>
<keyword evidence="11" id="KW-0472">Membrane</keyword>
<keyword evidence="4" id="KW-0808">Transferase</keyword>
<feature type="coiled-coil region" evidence="9">
    <location>
        <begin position="155"/>
        <end position="195"/>
    </location>
</feature>
<dbReference type="SMART" id="SM00387">
    <property type="entry name" value="HATPase_c"/>
    <property type="match status" value="1"/>
</dbReference>
<feature type="domain" description="Histidine kinase/HSP90-like ATPase" evidence="12">
    <location>
        <begin position="287"/>
        <end position="383"/>
    </location>
</feature>
<dbReference type="InterPro" id="IPR011712">
    <property type="entry name" value="Sig_transdc_His_kin_sub3_dim/P"/>
</dbReference>
<evidence type="ECO:0000256" key="7">
    <source>
        <dbReference type="ARBA" id="ARBA00022840"/>
    </source>
</evidence>
<feature type="transmembrane region" description="Helical" evidence="11">
    <location>
        <begin position="68"/>
        <end position="88"/>
    </location>
</feature>
<comment type="caution">
    <text evidence="13">The sequence shown here is derived from an EMBL/GenBank/DDBJ whole genome shotgun (WGS) entry which is preliminary data.</text>
</comment>
<dbReference type="Pfam" id="PF02518">
    <property type="entry name" value="HATPase_c"/>
    <property type="match status" value="1"/>
</dbReference>
<evidence type="ECO:0000256" key="5">
    <source>
        <dbReference type="ARBA" id="ARBA00022741"/>
    </source>
</evidence>
<keyword evidence="7" id="KW-0067">ATP-binding</keyword>